<sequence length="82" mass="8970">MHEFHTLLFENSCETRGHPNSGARWEGPASLQHLCPAHASTCPYMLCIIAGLLSLYGDDTFDYGTASTNSSFLFPVAKGVFM</sequence>
<organism evidence="1 2">
    <name type="scientific">Aspergillus saccharolyticus JOP 1030-1</name>
    <dbReference type="NCBI Taxonomy" id="1450539"/>
    <lineage>
        <taxon>Eukaryota</taxon>
        <taxon>Fungi</taxon>
        <taxon>Dikarya</taxon>
        <taxon>Ascomycota</taxon>
        <taxon>Pezizomycotina</taxon>
        <taxon>Eurotiomycetes</taxon>
        <taxon>Eurotiomycetidae</taxon>
        <taxon>Eurotiales</taxon>
        <taxon>Aspergillaceae</taxon>
        <taxon>Aspergillus</taxon>
        <taxon>Aspergillus subgen. Circumdati</taxon>
    </lineage>
</organism>
<accession>A0A318Z6A1</accession>
<dbReference type="Proteomes" id="UP000248349">
    <property type="component" value="Unassembled WGS sequence"/>
</dbReference>
<protein>
    <submittedName>
        <fullName evidence="1">Uncharacterized protein</fullName>
    </submittedName>
</protein>
<proteinExistence type="predicted"/>
<evidence type="ECO:0000313" key="2">
    <source>
        <dbReference type="Proteomes" id="UP000248349"/>
    </source>
</evidence>
<dbReference type="RefSeq" id="XP_025426295.1">
    <property type="nucleotide sequence ID" value="XM_025571161.1"/>
</dbReference>
<dbReference type="AlphaFoldDB" id="A0A318Z6A1"/>
<keyword evidence="2" id="KW-1185">Reference proteome</keyword>
<dbReference type="EMBL" id="KZ821290">
    <property type="protein sequence ID" value="PYH40313.1"/>
    <property type="molecule type" value="Genomic_DNA"/>
</dbReference>
<evidence type="ECO:0000313" key="1">
    <source>
        <dbReference type="EMBL" id="PYH40313.1"/>
    </source>
</evidence>
<gene>
    <name evidence="1" type="ORF">BP01DRAFT_223882</name>
</gene>
<dbReference type="GeneID" id="37072389"/>
<name>A0A318Z6A1_9EURO</name>
<reference evidence="1 2" key="1">
    <citation type="submission" date="2016-12" db="EMBL/GenBank/DDBJ databases">
        <title>The genomes of Aspergillus section Nigri reveals drivers in fungal speciation.</title>
        <authorList>
            <consortium name="DOE Joint Genome Institute"/>
            <person name="Vesth T.C."/>
            <person name="Nybo J."/>
            <person name="Theobald S."/>
            <person name="Brandl J."/>
            <person name="Frisvad J.C."/>
            <person name="Nielsen K.F."/>
            <person name="Lyhne E.K."/>
            <person name="Kogle M.E."/>
            <person name="Kuo A."/>
            <person name="Riley R."/>
            <person name="Clum A."/>
            <person name="Nolan M."/>
            <person name="Lipzen A."/>
            <person name="Salamov A."/>
            <person name="Henrissat B."/>
            <person name="Wiebenga A."/>
            <person name="De Vries R.P."/>
            <person name="Grigoriev I.V."/>
            <person name="Mortensen U.H."/>
            <person name="Andersen M.R."/>
            <person name="Baker S.E."/>
        </authorList>
    </citation>
    <scope>NUCLEOTIDE SEQUENCE [LARGE SCALE GENOMIC DNA]</scope>
    <source>
        <strain evidence="1 2">JOP 1030-1</strain>
    </source>
</reference>